<organism evidence="2 3">
    <name type="scientific">Monodon monoceros</name>
    <name type="common">Narwhal</name>
    <name type="synonym">Ceratodon monodon</name>
    <dbReference type="NCBI Taxonomy" id="40151"/>
    <lineage>
        <taxon>Eukaryota</taxon>
        <taxon>Metazoa</taxon>
        <taxon>Chordata</taxon>
        <taxon>Craniata</taxon>
        <taxon>Vertebrata</taxon>
        <taxon>Euteleostomi</taxon>
        <taxon>Mammalia</taxon>
        <taxon>Eutheria</taxon>
        <taxon>Laurasiatheria</taxon>
        <taxon>Artiodactyla</taxon>
        <taxon>Whippomorpha</taxon>
        <taxon>Cetacea</taxon>
        <taxon>Odontoceti</taxon>
        <taxon>Monodontidae</taxon>
        <taxon>Monodon</taxon>
    </lineage>
</organism>
<feature type="compositionally biased region" description="Low complexity" evidence="1">
    <location>
        <begin position="41"/>
        <end position="70"/>
    </location>
</feature>
<dbReference type="Proteomes" id="UP000308365">
    <property type="component" value="Unassembled WGS sequence"/>
</dbReference>
<feature type="compositionally biased region" description="Low complexity" evidence="1">
    <location>
        <begin position="13"/>
        <end position="22"/>
    </location>
</feature>
<accession>A0A4U1EVD2</accession>
<feature type="region of interest" description="Disordered" evidence="1">
    <location>
        <begin position="1"/>
        <end position="70"/>
    </location>
</feature>
<dbReference type="EMBL" id="RWIC01000771">
    <property type="protein sequence ID" value="TKC40297.1"/>
    <property type="molecule type" value="Genomic_DNA"/>
</dbReference>
<protein>
    <submittedName>
        <fullName evidence="2">Uncharacterized protein</fullName>
    </submittedName>
</protein>
<reference evidence="3" key="1">
    <citation type="journal article" date="2019" name="IScience">
        <title>Narwhal Genome Reveals Long-Term Low Genetic Diversity despite Current Large Abundance Size.</title>
        <authorList>
            <person name="Westbury M.V."/>
            <person name="Petersen B."/>
            <person name="Garde E."/>
            <person name="Heide-Jorgensen M.P."/>
            <person name="Lorenzen E.D."/>
        </authorList>
    </citation>
    <scope>NUCLEOTIDE SEQUENCE [LARGE SCALE GENOMIC DNA]</scope>
</reference>
<sequence length="70" mass="6543">AVLASNSTGPGHGHPWPAAPEGSVAPHMEAPGSLQPLETVGQAPGAGPAGFGPSLSHPATSSAAGPSSPS</sequence>
<feature type="non-terminal residue" evidence="2">
    <location>
        <position position="1"/>
    </location>
</feature>
<dbReference type="AlphaFoldDB" id="A0A4U1EVD2"/>
<name>A0A4U1EVD2_MONMO</name>
<gene>
    <name evidence="2" type="ORF">EI555_003935</name>
</gene>
<evidence type="ECO:0000313" key="3">
    <source>
        <dbReference type="Proteomes" id="UP000308365"/>
    </source>
</evidence>
<proteinExistence type="predicted"/>
<evidence type="ECO:0000313" key="2">
    <source>
        <dbReference type="EMBL" id="TKC40297.1"/>
    </source>
</evidence>
<comment type="caution">
    <text evidence="2">The sequence shown here is derived from an EMBL/GenBank/DDBJ whole genome shotgun (WGS) entry which is preliminary data.</text>
</comment>
<evidence type="ECO:0000256" key="1">
    <source>
        <dbReference type="SAM" id="MobiDB-lite"/>
    </source>
</evidence>